<keyword evidence="3" id="KW-0813">Transport</keyword>
<sequence length="250" mass="26904">MPGLQPHNGDTSRHERHHLILHRRCFILPHHLAKMPLAASRVMMRHSTSAIRRAGIRNASSTSEAAGAAKDTAAKVQSKASDGLSRVTSSAGPLVSKAGSAAAGVMSRLAMVGGRTGRLVGRIQSRLRIFAFRYQLANRTFTALIPPTIYYSKVGLELGRLVFQQRKMDLPSVATFQSSFARLRNPSSLFSSSSSGAQPTGILNRVRNLSTAEWASVGVVAAEVIGFFSVGEMIGRMKLVGYRSSAPAHH</sequence>
<keyword evidence="6" id="KW-0406">Ion transport</keyword>
<gene>
    <name evidence="10" type="ORF">GQ43DRAFT_87603</name>
</gene>
<keyword evidence="8" id="KW-0472">Membrane</keyword>
<evidence type="ECO:0000256" key="6">
    <source>
        <dbReference type="ARBA" id="ARBA00023065"/>
    </source>
</evidence>
<name>A0A9P4JIR3_9PLEO</name>
<protein>
    <submittedName>
        <fullName evidence="10">Uncharacterized protein</fullName>
    </submittedName>
</protein>
<keyword evidence="7" id="KW-0496">Mitochondrion</keyword>
<dbReference type="GO" id="GO:0031966">
    <property type="term" value="C:mitochondrial membrane"/>
    <property type="evidence" value="ECO:0007669"/>
    <property type="project" value="UniProtKB-SubCell"/>
</dbReference>
<reference evidence="10" key="1">
    <citation type="journal article" date="2020" name="Stud. Mycol.">
        <title>101 Dothideomycetes genomes: a test case for predicting lifestyles and emergence of pathogens.</title>
        <authorList>
            <person name="Haridas S."/>
            <person name="Albert R."/>
            <person name="Binder M."/>
            <person name="Bloem J."/>
            <person name="Labutti K."/>
            <person name="Salamov A."/>
            <person name="Andreopoulos B."/>
            <person name="Baker S."/>
            <person name="Barry K."/>
            <person name="Bills G."/>
            <person name="Bluhm B."/>
            <person name="Cannon C."/>
            <person name="Castanera R."/>
            <person name="Culley D."/>
            <person name="Daum C."/>
            <person name="Ezra D."/>
            <person name="Gonzalez J."/>
            <person name="Henrissat B."/>
            <person name="Kuo A."/>
            <person name="Liang C."/>
            <person name="Lipzen A."/>
            <person name="Lutzoni F."/>
            <person name="Magnuson J."/>
            <person name="Mondo S."/>
            <person name="Nolan M."/>
            <person name="Ohm R."/>
            <person name="Pangilinan J."/>
            <person name="Park H.-J."/>
            <person name="Ramirez L."/>
            <person name="Alfaro M."/>
            <person name="Sun H."/>
            <person name="Tritt A."/>
            <person name="Yoshinaga Y."/>
            <person name="Zwiers L.-H."/>
            <person name="Turgeon B."/>
            <person name="Goodwin S."/>
            <person name="Spatafora J."/>
            <person name="Crous P."/>
            <person name="Grigoriev I."/>
        </authorList>
    </citation>
    <scope>NUCLEOTIDE SEQUENCE</scope>
    <source>
        <strain evidence="10">ATCC 74209</strain>
    </source>
</reference>
<evidence type="ECO:0000313" key="10">
    <source>
        <dbReference type="EMBL" id="KAF2200146.1"/>
    </source>
</evidence>
<evidence type="ECO:0000256" key="9">
    <source>
        <dbReference type="ARBA" id="ARBA00023310"/>
    </source>
</evidence>
<keyword evidence="11" id="KW-1185">Reference proteome</keyword>
<evidence type="ECO:0000256" key="3">
    <source>
        <dbReference type="ARBA" id="ARBA00022448"/>
    </source>
</evidence>
<comment type="subcellular location">
    <subcellularLocation>
        <location evidence="1">Mitochondrion membrane</location>
    </subcellularLocation>
</comment>
<comment type="similarity">
    <text evidence="2">Belongs to the ATPase g subunit family.</text>
</comment>
<dbReference type="GO" id="GO:0045259">
    <property type="term" value="C:proton-transporting ATP synthase complex"/>
    <property type="evidence" value="ECO:0007669"/>
    <property type="project" value="UniProtKB-KW"/>
</dbReference>
<evidence type="ECO:0000256" key="2">
    <source>
        <dbReference type="ARBA" id="ARBA00005699"/>
    </source>
</evidence>
<evidence type="ECO:0000256" key="5">
    <source>
        <dbReference type="ARBA" id="ARBA00022781"/>
    </source>
</evidence>
<evidence type="ECO:0000256" key="1">
    <source>
        <dbReference type="ARBA" id="ARBA00004325"/>
    </source>
</evidence>
<keyword evidence="9" id="KW-0066">ATP synthesis</keyword>
<evidence type="ECO:0000256" key="4">
    <source>
        <dbReference type="ARBA" id="ARBA00022547"/>
    </source>
</evidence>
<keyword evidence="4" id="KW-0138">CF(0)</keyword>
<evidence type="ECO:0000256" key="8">
    <source>
        <dbReference type="ARBA" id="ARBA00023136"/>
    </source>
</evidence>
<evidence type="ECO:0000256" key="7">
    <source>
        <dbReference type="ARBA" id="ARBA00023128"/>
    </source>
</evidence>
<organism evidence="10 11">
    <name type="scientific">Delitschia confertaspora ATCC 74209</name>
    <dbReference type="NCBI Taxonomy" id="1513339"/>
    <lineage>
        <taxon>Eukaryota</taxon>
        <taxon>Fungi</taxon>
        <taxon>Dikarya</taxon>
        <taxon>Ascomycota</taxon>
        <taxon>Pezizomycotina</taxon>
        <taxon>Dothideomycetes</taxon>
        <taxon>Pleosporomycetidae</taxon>
        <taxon>Pleosporales</taxon>
        <taxon>Delitschiaceae</taxon>
        <taxon>Delitschia</taxon>
    </lineage>
</organism>
<proteinExistence type="inferred from homology"/>
<dbReference type="InterPro" id="IPR006808">
    <property type="entry name" value="ATP_synth_F0_gsu_mt"/>
</dbReference>
<dbReference type="GO" id="GO:0015986">
    <property type="term" value="P:proton motive force-driven ATP synthesis"/>
    <property type="evidence" value="ECO:0007669"/>
    <property type="project" value="InterPro"/>
</dbReference>
<dbReference type="AlphaFoldDB" id="A0A9P4JIR3"/>
<evidence type="ECO:0000313" key="11">
    <source>
        <dbReference type="Proteomes" id="UP000799536"/>
    </source>
</evidence>
<comment type="caution">
    <text evidence="10">The sequence shown here is derived from an EMBL/GenBank/DDBJ whole genome shotgun (WGS) entry which is preliminary data.</text>
</comment>
<accession>A0A9P4JIR3</accession>
<dbReference type="GO" id="GO:0015078">
    <property type="term" value="F:proton transmembrane transporter activity"/>
    <property type="evidence" value="ECO:0007669"/>
    <property type="project" value="InterPro"/>
</dbReference>
<dbReference type="EMBL" id="ML994037">
    <property type="protein sequence ID" value="KAF2200146.1"/>
    <property type="molecule type" value="Genomic_DNA"/>
</dbReference>
<dbReference type="OrthoDB" id="437at2759"/>
<dbReference type="Pfam" id="PF04718">
    <property type="entry name" value="ATP-synt_G"/>
    <property type="match status" value="1"/>
</dbReference>
<keyword evidence="5" id="KW-0375">Hydrogen ion transport</keyword>
<dbReference type="Proteomes" id="UP000799536">
    <property type="component" value="Unassembled WGS sequence"/>
</dbReference>